<keyword evidence="2" id="KW-0456">Lyase</keyword>
<dbReference type="AlphaFoldDB" id="A0A1M2W2D5"/>
<comment type="caution">
    <text evidence="3">The sequence shown here is derived from an EMBL/GenBank/DDBJ whole genome shotgun (WGS) entry which is preliminary data.</text>
</comment>
<organism evidence="3 4">
    <name type="scientific">Trametes pubescens</name>
    <name type="common">White-rot fungus</name>
    <dbReference type="NCBI Taxonomy" id="154538"/>
    <lineage>
        <taxon>Eukaryota</taxon>
        <taxon>Fungi</taxon>
        <taxon>Dikarya</taxon>
        <taxon>Basidiomycota</taxon>
        <taxon>Agaricomycotina</taxon>
        <taxon>Agaricomycetes</taxon>
        <taxon>Polyporales</taxon>
        <taxon>Polyporaceae</taxon>
        <taxon>Trametes</taxon>
    </lineage>
</organism>
<keyword evidence="1" id="KW-0210">Decarboxylase</keyword>
<dbReference type="GO" id="GO:0008654">
    <property type="term" value="P:phospholipid biosynthetic process"/>
    <property type="evidence" value="ECO:0007669"/>
    <property type="project" value="InterPro"/>
</dbReference>
<name>A0A1M2W2D5_TRAPU</name>
<sequence length="398" mass="44794">MPSNVVQELRDFLDTNPAFKADFEQAFENAKAKGIPEFQEWCIETLADYLDYYESFLKWVPSENKDGTSVFYHICMFYLVLDTPPLVQHQSPIHPSTQSSNYTWLSKWIIKYAKEMGKWMDSTESISEATIDSFYQAKSYHMQDYDRIPGEWTTFNKFFARHIKPERRPIFRPQDDTVIVSPADAKFDGWWPVDESASCSLKGIPWSIGQLLDDQGSSMWPTFAGGKFCHSFLGPNDYHRQHAPVAGTVIEARVIEGLCYLEVEVVNTNENGTYSTAPRLTMRRKLTPVIAEPMDSVPDAPNSAGYQFIQARGLIVIDNPVLGLVAVLPIGMAQVSSVVLSVKQGDYVNKGDEISYFQLGGSDIVMVFQPRANVEFTAQEDIHYAFGTQVAVASPVTA</sequence>
<evidence type="ECO:0000256" key="1">
    <source>
        <dbReference type="ARBA" id="ARBA00022793"/>
    </source>
</evidence>
<dbReference type="Proteomes" id="UP000184267">
    <property type="component" value="Unassembled WGS sequence"/>
</dbReference>
<reference evidence="3 4" key="1">
    <citation type="submission" date="2016-10" db="EMBL/GenBank/DDBJ databases">
        <title>Genome sequence of the basidiomycete white-rot fungus Trametes pubescens.</title>
        <authorList>
            <person name="Makela M.R."/>
            <person name="Granchi Z."/>
            <person name="Peng M."/>
            <person name="De Vries R.P."/>
            <person name="Grigoriev I."/>
            <person name="Riley R."/>
            <person name="Hilden K."/>
        </authorList>
    </citation>
    <scope>NUCLEOTIDE SEQUENCE [LARGE SCALE GENOMIC DNA]</scope>
    <source>
        <strain evidence="3 4">FBCC735</strain>
    </source>
</reference>
<proteinExistence type="predicted"/>
<evidence type="ECO:0000313" key="3">
    <source>
        <dbReference type="EMBL" id="OJT14035.1"/>
    </source>
</evidence>
<dbReference type="STRING" id="154538.A0A1M2W2D5"/>
<protein>
    <submittedName>
        <fullName evidence="3">Phosphatidylserine decarboxylase proenzyme 3</fullName>
    </submittedName>
</protein>
<evidence type="ECO:0000313" key="4">
    <source>
        <dbReference type="Proteomes" id="UP000184267"/>
    </source>
</evidence>
<dbReference type="PANTHER" id="PTHR10067">
    <property type="entry name" value="PHOSPHATIDYLSERINE DECARBOXYLASE"/>
    <property type="match status" value="1"/>
</dbReference>
<dbReference type="Pfam" id="PF02666">
    <property type="entry name" value="PS_Dcarbxylase"/>
    <property type="match status" value="1"/>
</dbReference>
<dbReference type="InterPro" id="IPR003817">
    <property type="entry name" value="PS_Dcarbxylase"/>
</dbReference>
<dbReference type="EMBL" id="MNAD01000338">
    <property type="protein sequence ID" value="OJT14035.1"/>
    <property type="molecule type" value="Genomic_DNA"/>
</dbReference>
<dbReference type="GO" id="GO:0004609">
    <property type="term" value="F:phosphatidylserine decarboxylase activity"/>
    <property type="evidence" value="ECO:0007669"/>
    <property type="project" value="InterPro"/>
</dbReference>
<dbReference type="OMA" id="QHAPVEG"/>
<dbReference type="PANTHER" id="PTHR10067:SF13">
    <property type="entry name" value="PHOSPHATIDYLSERINE DECARBOXYLASE"/>
    <property type="match status" value="1"/>
</dbReference>
<keyword evidence="4" id="KW-1185">Reference proteome</keyword>
<dbReference type="OrthoDB" id="5973539at2759"/>
<accession>A0A1M2W2D5</accession>
<evidence type="ECO:0000256" key="2">
    <source>
        <dbReference type="ARBA" id="ARBA00023239"/>
    </source>
</evidence>
<gene>
    <name evidence="3" type="ORF">TRAPUB_9425</name>
</gene>